<evidence type="ECO:0000256" key="1">
    <source>
        <dbReference type="ARBA" id="ARBA00004651"/>
    </source>
</evidence>
<feature type="transmembrane region" description="Helical" evidence="9">
    <location>
        <begin position="93"/>
        <end position="112"/>
    </location>
</feature>
<feature type="transmembrane region" description="Helical" evidence="9">
    <location>
        <begin position="323"/>
        <end position="346"/>
    </location>
</feature>
<feature type="transmembrane region" description="Helical" evidence="9">
    <location>
        <begin position="285"/>
        <end position="311"/>
    </location>
</feature>
<evidence type="ECO:0000256" key="3">
    <source>
        <dbReference type="ARBA" id="ARBA00022475"/>
    </source>
</evidence>
<protein>
    <submittedName>
        <fullName evidence="11">MFS transporter</fullName>
    </submittedName>
</protein>
<keyword evidence="12" id="KW-1185">Reference proteome</keyword>
<accession>A0ABP9GQ50</accession>
<comment type="caution">
    <text evidence="11">The sequence shown here is derived from an EMBL/GenBank/DDBJ whole genome shotgun (WGS) entry which is preliminary data.</text>
</comment>
<keyword evidence="3" id="KW-1003">Cell membrane</keyword>
<keyword evidence="4 9" id="KW-0812">Transmembrane</keyword>
<dbReference type="InterPro" id="IPR011701">
    <property type="entry name" value="MFS"/>
</dbReference>
<evidence type="ECO:0000256" key="6">
    <source>
        <dbReference type="ARBA" id="ARBA00023136"/>
    </source>
</evidence>
<dbReference type="SUPFAM" id="SSF103473">
    <property type="entry name" value="MFS general substrate transporter"/>
    <property type="match status" value="1"/>
</dbReference>
<evidence type="ECO:0000313" key="11">
    <source>
        <dbReference type="EMBL" id="GAA4949262.1"/>
    </source>
</evidence>
<feature type="transmembrane region" description="Helical" evidence="9">
    <location>
        <begin position="217"/>
        <end position="236"/>
    </location>
</feature>
<feature type="transmembrane region" description="Helical" evidence="9">
    <location>
        <begin position="242"/>
        <end position="264"/>
    </location>
</feature>
<name>A0ABP9GQ50_9ACTN</name>
<dbReference type="NCBIfam" id="TIGR00711">
    <property type="entry name" value="efflux_EmrB"/>
    <property type="match status" value="1"/>
</dbReference>
<organism evidence="11 12">
    <name type="scientific">Yinghuangia aomiensis</name>
    <dbReference type="NCBI Taxonomy" id="676205"/>
    <lineage>
        <taxon>Bacteria</taxon>
        <taxon>Bacillati</taxon>
        <taxon>Actinomycetota</taxon>
        <taxon>Actinomycetes</taxon>
        <taxon>Kitasatosporales</taxon>
        <taxon>Streptomycetaceae</taxon>
        <taxon>Yinghuangia</taxon>
    </lineage>
</organism>
<feature type="transmembrane region" description="Helical" evidence="9">
    <location>
        <begin position="541"/>
        <end position="558"/>
    </location>
</feature>
<dbReference type="PANTHER" id="PTHR42718:SF39">
    <property type="entry name" value="ACTINORHODIN TRANSPORTER-RELATED"/>
    <property type="match status" value="1"/>
</dbReference>
<evidence type="ECO:0000256" key="8">
    <source>
        <dbReference type="SAM" id="MobiDB-lite"/>
    </source>
</evidence>
<feature type="transmembrane region" description="Helical" evidence="9">
    <location>
        <begin position="61"/>
        <end position="81"/>
    </location>
</feature>
<feature type="transmembrane region" description="Helical" evidence="9">
    <location>
        <begin position="377"/>
        <end position="399"/>
    </location>
</feature>
<feature type="region of interest" description="Disordered" evidence="8">
    <location>
        <begin position="1"/>
        <end position="20"/>
    </location>
</feature>
<dbReference type="InterPro" id="IPR020846">
    <property type="entry name" value="MFS_dom"/>
</dbReference>
<dbReference type="PROSITE" id="PS50850">
    <property type="entry name" value="MFS"/>
    <property type="match status" value="1"/>
</dbReference>
<sequence length="572" mass="59848">MANTMDVAIPGTGDDAPPEPDRKRWIALAVVLTAGFMDLLDVTIVNVAIPAIQDELGASYASVQWIAAAYALSFAVVLITGGRLGDIFGRRRLFVIGMAGFTFASLLCGVATGPGMLIGARAFQGLMAAIMVPQILAIAHVSFPPSERGKVFGMYGAVAGMAAISGPIVGGLLIQGDVFGWGWRPIFLVNIPVGILGIVATLMFVRESKAPHALKLDLVGVGLVTSGLLMLVYPLVQGRELGWPWWTFALMIGSLPVFGVFVGYEHRKTRRDGSPLVELGLFRARSFSVGMVVLLLFQGCMAAFFLTWSLYQQLGLGWSPLHAGLAGVPFSLGVSVAAGLSIQFLVPRLGRNVLSLGALVLAGGLVAYAWAVDHFGIGISAWQMLIPLVVMGLGMGLLLPPLADTVLSGVAPKDAGSASGVLNAVNQLGNAIGIAVVGVVFFGLMTAQSGPAAAKAVPDLRRDLAAAGIVGPDQDFLVKAFRTCVHDRADEQDPAVVPASCDDSKLRSLPQPLQDRVRTAVDKAGATAGATDFARSFQRNLYGVAGGLGLVFVLILALPKRVENVHEGVHVG</sequence>
<keyword evidence="7" id="KW-0046">Antibiotic resistance</keyword>
<evidence type="ECO:0000256" key="5">
    <source>
        <dbReference type="ARBA" id="ARBA00022989"/>
    </source>
</evidence>
<evidence type="ECO:0000259" key="10">
    <source>
        <dbReference type="PROSITE" id="PS50850"/>
    </source>
</evidence>
<dbReference type="RefSeq" id="WP_345673739.1">
    <property type="nucleotide sequence ID" value="NZ_BAABHS010000002.1"/>
</dbReference>
<dbReference type="Proteomes" id="UP001500466">
    <property type="component" value="Unassembled WGS sequence"/>
</dbReference>
<evidence type="ECO:0000256" key="2">
    <source>
        <dbReference type="ARBA" id="ARBA00022448"/>
    </source>
</evidence>
<evidence type="ECO:0000256" key="7">
    <source>
        <dbReference type="ARBA" id="ARBA00023251"/>
    </source>
</evidence>
<gene>
    <name evidence="11" type="ORF">GCM10023205_07040</name>
</gene>
<dbReference type="CDD" id="cd17321">
    <property type="entry name" value="MFS_MMR_MDR_like"/>
    <property type="match status" value="1"/>
</dbReference>
<proteinExistence type="predicted"/>
<feature type="transmembrane region" description="Helical" evidence="9">
    <location>
        <begin position="151"/>
        <end position="174"/>
    </location>
</feature>
<evidence type="ECO:0000256" key="9">
    <source>
        <dbReference type="SAM" id="Phobius"/>
    </source>
</evidence>
<feature type="transmembrane region" description="Helical" evidence="9">
    <location>
        <begin position="186"/>
        <end position="205"/>
    </location>
</feature>
<keyword evidence="6 9" id="KW-0472">Membrane</keyword>
<dbReference type="Pfam" id="PF07690">
    <property type="entry name" value="MFS_1"/>
    <property type="match status" value="1"/>
</dbReference>
<dbReference type="InterPro" id="IPR004638">
    <property type="entry name" value="EmrB-like"/>
</dbReference>
<feature type="transmembrane region" description="Helical" evidence="9">
    <location>
        <begin position="118"/>
        <end position="139"/>
    </location>
</feature>
<feature type="transmembrane region" description="Helical" evidence="9">
    <location>
        <begin position="25"/>
        <end position="49"/>
    </location>
</feature>
<comment type="subcellular location">
    <subcellularLocation>
        <location evidence="1">Cell membrane</location>
        <topology evidence="1">Multi-pass membrane protein</topology>
    </subcellularLocation>
</comment>
<dbReference type="PRINTS" id="PR01036">
    <property type="entry name" value="TCRTETB"/>
</dbReference>
<dbReference type="PANTHER" id="PTHR42718">
    <property type="entry name" value="MAJOR FACILITATOR SUPERFAMILY MULTIDRUG TRANSPORTER MFSC"/>
    <property type="match status" value="1"/>
</dbReference>
<keyword evidence="2" id="KW-0813">Transport</keyword>
<feature type="transmembrane region" description="Helical" evidence="9">
    <location>
        <begin position="353"/>
        <end position="371"/>
    </location>
</feature>
<dbReference type="EMBL" id="BAABHS010000002">
    <property type="protein sequence ID" value="GAA4949262.1"/>
    <property type="molecule type" value="Genomic_DNA"/>
</dbReference>
<keyword evidence="5 9" id="KW-1133">Transmembrane helix</keyword>
<feature type="domain" description="Major facilitator superfamily (MFS) profile" evidence="10">
    <location>
        <begin position="27"/>
        <end position="483"/>
    </location>
</feature>
<evidence type="ECO:0000313" key="12">
    <source>
        <dbReference type="Proteomes" id="UP001500466"/>
    </source>
</evidence>
<dbReference type="Gene3D" id="1.20.1250.20">
    <property type="entry name" value="MFS general substrate transporter like domains"/>
    <property type="match status" value="1"/>
</dbReference>
<dbReference type="Gene3D" id="1.20.1720.10">
    <property type="entry name" value="Multidrug resistance protein D"/>
    <property type="match status" value="1"/>
</dbReference>
<reference evidence="12" key="1">
    <citation type="journal article" date="2019" name="Int. J. Syst. Evol. Microbiol.">
        <title>The Global Catalogue of Microorganisms (GCM) 10K type strain sequencing project: providing services to taxonomists for standard genome sequencing and annotation.</title>
        <authorList>
            <consortium name="The Broad Institute Genomics Platform"/>
            <consortium name="The Broad Institute Genome Sequencing Center for Infectious Disease"/>
            <person name="Wu L."/>
            <person name="Ma J."/>
        </authorList>
    </citation>
    <scope>NUCLEOTIDE SEQUENCE [LARGE SCALE GENOMIC DNA]</scope>
    <source>
        <strain evidence="12">JCM 17986</strain>
    </source>
</reference>
<evidence type="ECO:0000256" key="4">
    <source>
        <dbReference type="ARBA" id="ARBA00022692"/>
    </source>
</evidence>
<dbReference type="InterPro" id="IPR036259">
    <property type="entry name" value="MFS_trans_sf"/>
</dbReference>